<evidence type="ECO:0000256" key="3">
    <source>
        <dbReference type="ARBA" id="ARBA00020071"/>
    </source>
</evidence>
<dbReference type="Gene3D" id="3.20.20.370">
    <property type="entry name" value="Glycoside hydrolase/deacetylase"/>
    <property type="match status" value="1"/>
</dbReference>
<reference evidence="6 7" key="1">
    <citation type="journal article" date="2012" name="J. Bacteriol.">
        <title>Genome Sequence of Nitratireductor pacificus Type Strain pht-3B.</title>
        <authorList>
            <person name="Lai Q."/>
            <person name="Li G."/>
            <person name="Shao Z."/>
        </authorList>
    </citation>
    <scope>NUCLEOTIDE SEQUENCE [LARGE SCALE GENOMIC DNA]</scope>
    <source>
        <strain evidence="7">pht-3B</strain>
    </source>
</reference>
<feature type="domain" description="NodB homology" evidence="5">
    <location>
        <begin position="46"/>
        <end position="228"/>
    </location>
</feature>
<dbReference type="InterPro" id="IPR050248">
    <property type="entry name" value="Polysacc_deacetylase_ArnD"/>
</dbReference>
<comment type="function">
    <text evidence="1">Is involved in generating a small heat-stable compound (Nod), an acylated oligomer of N-acetylglucosamine, that stimulates mitosis in various plant protoplasts.</text>
</comment>
<dbReference type="GO" id="GO:0016810">
    <property type="term" value="F:hydrolase activity, acting on carbon-nitrogen (but not peptide) bonds"/>
    <property type="evidence" value="ECO:0007669"/>
    <property type="project" value="InterPro"/>
</dbReference>
<dbReference type="PANTHER" id="PTHR10587">
    <property type="entry name" value="GLYCOSYL TRANSFERASE-RELATED"/>
    <property type="match status" value="1"/>
</dbReference>
<dbReference type="Pfam" id="PF01522">
    <property type="entry name" value="Polysacc_deac_1"/>
    <property type="match status" value="1"/>
</dbReference>
<dbReference type="eggNOG" id="COG0726">
    <property type="taxonomic scope" value="Bacteria"/>
</dbReference>
<dbReference type="EMBL" id="AMRM01000021">
    <property type="protein sequence ID" value="EKF17620.1"/>
    <property type="molecule type" value="Genomic_DNA"/>
</dbReference>
<evidence type="ECO:0000256" key="4">
    <source>
        <dbReference type="ARBA" id="ARBA00032976"/>
    </source>
</evidence>
<proteinExistence type="inferred from homology"/>
<evidence type="ECO:0000256" key="1">
    <source>
        <dbReference type="ARBA" id="ARBA00003236"/>
    </source>
</evidence>
<keyword evidence="7" id="KW-1185">Reference proteome</keyword>
<dbReference type="PROSITE" id="PS51677">
    <property type="entry name" value="NODB"/>
    <property type="match status" value="1"/>
</dbReference>
<dbReference type="InterPro" id="IPR002509">
    <property type="entry name" value="NODB_dom"/>
</dbReference>
<dbReference type="PATRIC" id="fig|391937.3.peg.3504"/>
<organism evidence="6 7">
    <name type="scientific">Nitratireductor pacificus pht-3B</name>
    <dbReference type="NCBI Taxonomy" id="391937"/>
    <lineage>
        <taxon>Bacteria</taxon>
        <taxon>Pseudomonadati</taxon>
        <taxon>Pseudomonadota</taxon>
        <taxon>Alphaproteobacteria</taxon>
        <taxon>Hyphomicrobiales</taxon>
        <taxon>Phyllobacteriaceae</taxon>
        <taxon>Nitratireductor</taxon>
    </lineage>
</organism>
<comment type="caution">
    <text evidence="6">The sequence shown here is derived from an EMBL/GenBank/DDBJ whole genome shotgun (WGS) entry which is preliminary data.</text>
</comment>
<dbReference type="AlphaFoldDB" id="K2M9D4"/>
<comment type="similarity">
    <text evidence="2">Belongs to the polysaccharide deacetylase family.</text>
</comment>
<sequence>MSRRLLISSVSLALVLAIVFGLYKLSSSRTYQAFGDLVARVETGRPVIALTFDDGPTARFTNEVLGILDDLDVKATFFVTGREVTENPAETRAIVAAGHELGNHSYSHPRMVMKSYATYRSEIEKTDAAIRTIGYEKPLHFRPPYGKKLFGLPWYLSSTGRTTVTWDVEPETYPEVADDLDAFVAHVVDRARSGSIVLMHVMYESRATSREALPLVVAGLRERGFTFVTVSELLEERK</sequence>
<dbReference type="RefSeq" id="WP_008598316.1">
    <property type="nucleotide sequence ID" value="NZ_AMRM01000021.1"/>
</dbReference>
<evidence type="ECO:0000259" key="5">
    <source>
        <dbReference type="PROSITE" id="PS51677"/>
    </source>
</evidence>
<dbReference type="CDD" id="cd10956">
    <property type="entry name" value="CE4_BH1302_like"/>
    <property type="match status" value="1"/>
</dbReference>
<evidence type="ECO:0000313" key="6">
    <source>
        <dbReference type="EMBL" id="EKF17620.1"/>
    </source>
</evidence>
<protein>
    <recommendedName>
        <fullName evidence="3">Chitooligosaccharide deacetylase</fullName>
    </recommendedName>
    <alternativeName>
        <fullName evidence="4">Nodulation protein B</fullName>
    </alternativeName>
</protein>
<dbReference type="SUPFAM" id="SSF88713">
    <property type="entry name" value="Glycoside hydrolase/deacetylase"/>
    <property type="match status" value="1"/>
</dbReference>
<dbReference type="PANTHER" id="PTHR10587:SF125">
    <property type="entry name" value="POLYSACCHARIDE DEACETYLASE YHEN-RELATED"/>
    <property type="match status" value="1"/>
</dbReference>
<accession>K2M9D4</accession>
<dbReference type="STRING" id="391937.NA2_17047"/>
<dbReference type="InterPro" id="IPR011330">
    <property type="entry name" value="Glyco_hydro/deAcase_b/a-brl"/>
</dbReference>
<dbReference type="Proteomes" id="UP000006786">
    <property type="component" value="Unassembled WGS sequence"/>
</dbReference>
<dbReference type="GO" id="GO:0005975">
    <property type="term" value="P:carbohydrate metabolic process"/>
    <property type="evidence" value="ECO:0007669"/>
    <property type="project" value="InterPro"/>
</dbReference>
<evidence type="ECO:0000313" key="7">
    <source>
        <dbReference type="Proteomes" id="UP000006786"/>
    </source>
</evidence>
<evidence type="ECO:0000256" key="2">
    <source>
        <dbReference type="ARBA" id="ARBA00010973"/>
    </source>
</evidence>
<name>K2M9D4_9HYPH</name>
<gene>
    <name evidence="6" type="ORF">NA2_17047</name>
</gene>